<sequence>MPPACPRPQTGLPRPRPWASRCGLTSTQLWMYRQWRSWVGISAWAWDSIAALWLRLCRARPWPRPLLGPAKGTRGAAASTTSAVASPAQAPPCPGEQRGRQRAQEEEDEEEEEEDAQEEEKEKEEEEDRAGQGGRRAQPTASLGLQMAIKRVPRNRVRHWGELVSERGQREKSGCAGRG</sequence>
<dbReference type="Proteomes" id="UP000796761">
    <property type="component" value="Unassembled WGS sequence"/>
</dbReference>
<reference evidence="2" key="1">
    <citation type="submission" date="2019-04" db="EMBL/GenBank/DDBJ databases">
        <title>Genome assembly of Zosterops borbonicus 15179.</title>
        <authorList>
            <person name="Leroy T."/>
            <person name="Anselmetti Y."/>
            <person name="Tilak M.-K."/>
            <person name="Nabholz B."/>
        </authorList>
    </citation>
    <scope>NUCLEOTIDE SEQUENCE</scope>
    <source>
        <strain evidence="2">HGM_15179</strain>
        <tissue evidence="2">Muscle</tissue>
    </source>
</reference>
<feature type="region of interest" description="Disordered" evidence="1">
    <location>
        <begin position="70"/>
        <end position="152"/>
    </location>
</feature>
<comment type="caution">
    <text evidence="2">The sequence shown here is derived from an EMBL/GenBank/DDBJ whole genome shotgun (WGS) entry which is preliminary data.</text>
</comment>
<feature type="compositionally biased region" description="Low complexity" evidence="1">
    <location>
        <begin position="76"/>
        <end position="88"/>
    </location>
</feature>
<keyword evidence="3" id="KW-1185">Reference proteome</keyword>
<evidence type="ECO:0000313" key="3">
    <source>
        <dbReference type="Proteomes" id="UP000796761"/>
    </source>
</evidence>
<gene>
    <name evidence="2" type="ORF">HGM15179_011068</name>
</gene>
<organism evidence="2 3">
    <name type="scientific">Zosterops borbonicus</name>
    <dbReference type="NCBI Taxonomy" id="364589"/>
    <lineage>
        <taxon>Eukaryota</taxon>
        <taxon>Metazoa</taxon>
        <taxon>Chordata</taxon>
        <taxon>Craniata</taxon>
        <taxon>Vertebrata</taxon>
        <taxon>Euteleostomi</taxon>
        <taxon>Archelosauria</taxon>
        <taxon>Archosauria</taxon>
        <taxon>Dinosauria</taxon>
        <taxon>Saurischia</taxon>
        <taxon>Theropoda</taxon>
        <taxon>Coelurosauria</taxon>
        <taxon>Aves</taxon>
        <taxon>Neognathae</taxon>
        <taxon>Neoaves</taxon>
        <taxon>Telluraves</taxon>
        <taxon>Australaves</taxon>
        <taxon>Passeriformes</taxon>
        <taxon>Sylvioidea</taxon>
        <taxon>Zosteropidae</taxon>
        <taxon>Zosterops</taxon>
    </lineage>
</organism>
<dbReference type="AlphaFoldDB" id="A0A8K1LJ91"/>
<feature type="compositionally biased region" description="Acidic residues" evidence="1">
    <location>
        <begin position="105"/>
        <end position="128"/>
    </location>
</feature>
<protein>
    <submittedName>
        <fullName evidence="2">Uncharacterized protein</fullName>
    </submittedName>
</protein>
<accession>A0A8K1LJ91</accession>
<dbReference type="EMBL" id="SWJQ01000340">
    <property type="protein sequence ID" value="TRZ15994.1"/>
    <property type="molecule type" value="Genomic_DNA"/>
</dbReference>
<evidence type="ECO:0000256" key="1">
    <source>
        <dbReference type="SAM" id="MobiDB-lite"/>
    </source>
</evidence>
<name>A0A8K1LJ91_9PASS</name>
<dbReference type="OrthoDB" id="9222199at2759"/>
<proteinExistence type="predicted"/>
<evidence type="ECO:0000313" key="2">
    <source>
        <dbReference type="EMBL" id="TRZ15994.1"/>
    </source>
</evidence>